<evidence type="ECO:0000313" key="3">
    <source>
        <dbReference type="Proteomes" id="UP001497644"/>
    </source>
</evidence>
<proteinExistence type="predicted"/>
<feature type="compositionally biased region" description="Basic residues" evidence="1">
    <location>
        <begin position="1"/>
        <end position="15"/>
    </location>
</feature>
<evidence type="ECO:0000313" key="2">
    <source>
        <dbReference type="EMBL" id="CAL1683503.1"/>
    </source>
</evidence>
<evidence type="ECO:0000256" key="1">
    <source>
        <dbReference type="SAM" id="MobiDB-lite"/>
    </source>
</evidence>
<gene>
    <name evidence="2" type="ORF">LPLAT_LOCUS9210</name>
</gene>
<protein>
    <submittedName>
        <fullName evidence="2">Uncharacterized protein</fullName>
    </submittedName>
</protein>
<accession>A0AAV2NVT6</accession>
<sequence>MKINPFRRRCPRNKRDRNSGNSALRSREADGMLTRRNPNATRLDDDGVEHTDRSLDLCARKFVDRATESSISSASNGSPVCQHCHFIVGLQYKFLGSVDPLYSTEWSEAGIYCVPRIISRENTLRSGNTIANNKNANTTD</sequence>
<dbReference type="EMBL" id="OZ034827">
    <property type="protein sequence ID" value="CAL1683503.1"/>
    <property type="molecule type" value="Genomic_DNA"/>
</dbReference>
<feature type="compositionally biased region" description="Basic and acidic residues" evidence="1">
    <location>
        <begin position="42"/>
        <end position="51"/>
    </location>
</feature>
<dbReference type="AlphaFoldDB" id="A0AAV2NVT6"/>
<feature type="region of interest" description="Disordered" evidence="1">
    <location>
        <begin position="1"/>
        <end position="51"/>
    </location>
</feature>
<keyword evidence="3" id="KW-1185">Reference proteome</keyword>
<dbReference type="Proteomes" id="UP001497644">
    <property type="component" value="Chromosome 4"/>
</dbReference>
<name>A0AAV2NVT6_9HYME</name>
<organism evidence="2 3">
    <name type="scientific">Lasius platythorax</name>
    <dbReference type="NCBI Taxonomy" id="488582"/>
    <lineage>
        <taxon>Eukaryota</taxon>
        <taxon>Metazoa</taxon>
        <taxon>Ecdysozoa</taxon>
        <taxon>Arthropoda</taxon>
        <taxon>Hexapoda</taxon>
        <taxon>Insecta</taxon>
        <taxon>Pterygota</taxon>
        <taxon>Neoptera</taxon>
        <taxon>Endopterygota</taxon>
        <taxon>Hymenoptera</taxon>
        <taxon>Apocrita</taxon>
        <taxon>Aculeata</taxon>
        <taxon>Formicoidea</taxon>
        <taxon>Formicidae</taxon>
        <taxon>Formicinae</taxon>
        <taxon>Lasius</taxon>
        <taxon>Lasius</taxon>
    </lineage>
</organism>
<reference evidence="2" key="1">
    <citation type="submission" date="2024-04" db="EMBL/GenBank/DDBJ databases">
        <authorList>
            <consortium name="Molecular Ecology Group"/>
        </authorList>
    </citation>
    <scope>NUCLEOTIDE SEQUENCE</scope>
</reference>